<reference evidence="1" key="1">
    <citation type="submission" date="2007-09" db="EMBL/GenBank/DDBJ databases">
        <title>Complete sequence of chromosome of Serratia proteamaculans 568.</title>
        <authorList>
            <consortium name="US DOE Joint Genome Institute"/>
            <person name="Copeland A."/>
            <person name="Lucas S."/>
            <person name="Lapidus A."/>
            <person name="Barry K."/>
            <person name="Glavina del Rio T."/>
            <person name="Dalin E."/>
            <person name="Tice H."/>
            <person name="Pitluck S."/>
            <person name="Chain P."/>
            <person name="Malfatti S."/>
            <person name="Shin M."/>
            <person name="Vergez L."/>
            <person name="Schmutz J."/>
            <person name="Larimer F."/>
            <person name="Land M."/>
            <person name="Hauser L."/>
            <person name="Kyrpides N."/>
            <person name="Kim E."/>
            <person name="Taghavi S."/>
            <person name="Newman L."/>
            <person name="Vangronsveld J."/>
            <person name="van der Lelie D."/>
            <person name="Richardson P."/>
        </authorList>
    </citation>
    <scope>NUCLEOTIDE SEQUENCE [LARGE SCALE GENOMIC DNA]</scope>
    <source>
        <strain evidence="1">568</strain>
    </source>
</reference>
<dbReference type="KEGG" id="spe:Spro_4400"/>
<organism evidence="1">
    <name type="scientific">Serratia proteamaculans (strain 568)</name>
    <dbReference type="NCBI Taxonomy" id="399741"/>
    <lineage>
        <taxon>Bacteria</taxon>
        <taxon>Pseudomonadati</taxon>
        <taxon>Pseudomonadota</taxon>
        <taxon>Gammaproteobacteria</taxon>
        <taxon>Enterobacterales</taxon>
        <taxon>Yersiniaceae</taxon>
        <taxon>Serratia</taxon>
    </lineage>
</organism>
<dbReference type="eggNOG" id="COG3210">
    <property type="taxonomic scope" value="Bacteria"/>
</dbReference>
<name>A8GK54_SERP5</name>
<accession>A8GK54</accession>
<dbReference type="AlphaFoldDB" id="A8GK54"/>
<sequence>MFGINDAGSGESGAGTLGFSDIHNQADFKAEHQGGSISSGGPVGADLLTNLAVAWLFGTRPTSSRMLIN</sequence>
<dbReference type="STRING" id="399741.Spro_4400"/>
<evidence type="ECO:0000313" key="1">
    <source>
        <dbReference type="EMBL" id="ABV43494.1"/>
    </source>
</evidence>
<gene>
    <name evidence="1" type="ordered locus">Spro_4400</name>
</gene>
<dbReference type="HOGENOM" id="CLU_2773573_0_0_6"/>
<protein>
    <submittedName>
        <fullName evidence="1">Uncharacterized protein</fullName>
    </submittedName>
</protein>
<dbReference type="EMBL" id="CP000826">
    <property type="protein sequence ID" value="ABV43494.1"/>
    <property type="molecule type" value="Genomic_DNA"/>
</dbReference>
<proteinExistence type="predicted"/>